<evidence type="ECO:0000313" key="3">
    <source>
        <dbReference type="EMBL" id="MBP2413198.1"/>
    </source>
</evidence>
<dbReference type="PANTHER" id="PTHR39515:SF2">
    <property type="entry name" value="HTH-TYPE TRANSCRIPTIONAL REGULATOR RV0880"/>
    <property type="match status" value="1"/>
</dbReference>
<dbReference type="SUPFAM" id="SSF46785">
    <property type="entry name" value="Winged helix' DNA-binding domain"/>
    <property type="match status" value="1"/>
</dbReference>
<dbReference type="InterPro" id="IPR052526">
    <property type="entry name" value="HTH-type_Bedaq_tolerance"/>
</dbReference>
<dbReference type="InterPro" id="IPR036390">
    <property type="entry name" value="WH_DNA-bd_sf"/>
</dbReference>
<dbReference type="PROSITE" id="PS50995">
    <property type="entry name" value="HTH_MARR_2"/>
    <property type="match status" value="1"/>
</dbReference>
<organism evidence="3 4">
    <name type="scientific">Arthrobacter stackebrandtii</name>
    <dbReference type="NCBI Taxonomy" id="272161"/>
    <lineage>
        <taxon>Bacteria</taxon>
        <taxon>Bacillati</taxon>
        <taxon>Actinomycetota</taxon>
        <taxon>Actinomycetes</taxon>
        <taxon>Micrococcales</taxon>
        <taxon>Micrococcaceae</taxon>
        <taxon>Arthrobacter</taxon>
    </lineage>
</organism>
<dbReference type="InterPro" id="IPR000835">
    <property type="entry name" value="HTH_MarR-typ"/>
</dbReference>
<dbReference type="PANTHER" id="PTHR39515">
    <property type="entry name" value="CONSERVED PROTEIN"/>
    <property type="match status" value="1"/>
</dbReference>
<keyword evidence="3" id="KW-0238">DNA-binding</keyword>
<name>A0ABS4YWM3_9MICC</name>
<protein>
    <submittedName>
        <fullName evidence="3">DNA-binding MarR family transcriptional regulator</fullName>
    </submittedName>
</protein>
<evidence type="ECO:0000256" key="1">
    <source>
        <dbReference type="SAM" id="MobiDB-lite"/>
    </source>
</evidence>
<comment type="caution">
    <text evidence="3">The sequence shown here is derived from an EMBL/GenBank/DDBJ whole genome shotgun (WGS) entry which is preliminary data.</text>
</comment>
<dbReference type="InterPro" id="IPR036388">
    <property type="entry name" value="WH-like_DNA-bd_sf"/>
</dbReference>
<dbReference type="Proteomes" id="UP000711614">
    <property type="component" value="Unassembled WGS sequence"/>
</dbReference>
<keyword evidence="4" id="KW-1185">Reference proteome</keyword>
<feature type="region of interest" description="Disordered" evidence="1">
    <location>
        <begin position="142"/>
        <end position="169"/>
    </location>
</feature>
<proteinExistence type="predicted"/>
<evidence type="ECO:0000313" key="4">
    <source>
        <dbReference type="Proteomes" id="UP000711614"/>
    </source>
</evidence>
<dbReference type="SMART" id="SM00347">
    <property type="entry name" value="HTH_MARR"/>
    <property type="match status" value="1"/>
</dbReference>
<sequence>MTSDIQELAGRYRDILRQAVFLVRSMDAEGELSIGHLSTLNMVAVGPMRVGAIARNAGIKVPSATEQIIKLELAELVERVPDPADARGVLVRLTSKGQDVREAANTRRNGSMARALQTLSGEEVQAIAAALPAIAKLNEALAGGHGTGTQQDQPAQGHNPAPAPQPTKD</sequence>
<evidence type="ECO:0000259" key="2">
    <source>
        <dbReference type="PROSITE" id="PS50995"/>
    </source>
</evidence>
<gene>
    <name evidence="3" type="ORF">JOF48_001997</name>
</gene>
<dbReference type="GO" id="GO:0003677">
    <property type="term" value="F:DNA binding"/>
    <property type="evidence" value="ECO:0007669"/>
    <property type="project" value="UniProtKB-KW"/>
</dbReference>
<reference evidence="3 4" key="1">
    <citation type="submission" date="2021-03" db="EMBL/GenBank/DDBJ databases">
        <title>Sequencing the genomes of 1000 actinobacteria strains.</title>
        <authorList>
            <person name="Klenk H.-P."/>
        </authorList>
    </citation>
    <scope>NUCLEOTIDE SEQUENCE [LARGE SCALE GENOMIC DNA]</scope>
    <source>
        <strain evidence="3 4">DSM 16005</strain>
    </source>
</reference>
<dbReference type="RefSeq" id="WP_209680306.1">
    <property type="nucleotide sequence ID" value="NZ_JAGIOI010000001.1"/>
</dbReference>
<dbReference type="EMBL" id="JAGIOI010000001">
    <property type="protein sequence ID" value="MBP2413198.1"/>
    <property type="molecule type" value="Genomic_DNA"/>
</dbReference>
<dbReference type="Pfam" id="PF01047">
    <property type="entry name" value="MarR"/>
    <property type="match status" value="1"/>
</dbReference>
<dbReference type="Gene3D" id="1.10.10.10">
    <property type="entry name" value="Winged helix-like DNA-binding domain superfamily/Winged helix DNA-binding domain"/>
    <property type="match status" value="1"/>
</dbReference>
<accession>A0ABS4YWM3</accession>
<feature type="domain" description="HTH marR-type" evidence="2">
    <location>
        <begin position="1"/>
        <end position="136"/>
    </location>
</feature>